<reference evidence="1" key="1">
    <citation type="submission" date="2019-04" db="EMBL/GenBank/DDBJ databases">
        <title>Sequencing of skin fungus with MAO and IRED activity.</title>
        <authorList>
            <person name="Marsaioli A.J."/>
            <person name="Bonatto J.M.C."/>
            <person name="Reis Junior O."/>
        </authorList>
    </citation>
    <scope>NUCLEOTIDE SEQUENCE</scope>
    <source>
        <strain evidence="1">30M1</strain>
    </source>
</reference>
<evidence type="ECO:0000313" key="2">
    <source>
        <dbReference type="Proteomes" id="UP000801428"/>
    </source>
</evidence>
<dbReference type="EMBL" id="SWKU01000002">
    <property type="protein sequence ID" value="KAF3009658.1"/>
    <property type="molecule type" value="Genomic_DNA"/>
</dbReference>
<dbReference type="AlphaFoldDB" id="A0A9P4TMI2"/>
<dbReference type="OrthoDB" id="3695242at2759"/>
<protein>
    <recommendedName>
        <fullName evidence="3">Heterokaryon incompatibility domain-containing protein</fullName>
    </recommendedName>
</protein>
<keyword evidence="2" id="KW-1185">Reference proteome</keyword>
<evidence type="ECO:0008006" key="3">
    <source>
        <dbReference type="Google" id="ProtNLM"/>
    </source>
</evidence>
<gene>
    <name evidence="1" type="ORF">E8E13_007920</name>
</gene>
<dbReference type="PANTHER" id="PTHR33112:SF10">
    <property type="entry name" value="TOL"/>
    <property type="match status" value="1"/>
</dbReference>
<name>A0A9P4TMI2_CURKU</name>
<evidence type="ECO:0000313" key="1">
    <source>
        <dbReference type="EMBL" id="KAF3009658.1"/>
    </source>
</evidence>
<sequence>MPVRKKFIVLPSHASDAKETGSEDEPGIDAYPGYGPDGTETCLVTIFAEYYDFSAFVTRQALWKRGWVFQERLMAPRTLVFGSDRIYWRCQERNVNEYLPHGLPQSGEMFDQHIKEPFTLPEIPQDDKIPANELEIIYDKWYEVIDYYSKTDLTFPEKDKLSAMAAIARHFGFILPGRYCAGIFKSDLHFGLLWRPIYAYKGVALLKRQNWELRITIDPVRSRKYQAPSWSWASVNDRTVARVRHTRKAWGLLADIENVSIDLQDSRNPFGQIISAELTISGTPMSLHRLLECWTLCPSDCAGKLFDLEASDEKLYALFIMETVRQQHEENIDGVTSRLCGVVLAHIASNRYHRRGVFEADGSFVSNPFPKEGSNHATVVII</sequence>
<dbReference type="PANTHER" id="PTHR33112">
    <property type="entry name" value="DOMAIN PROTEIN, PUTATIVE-RELATED"/>
    <property type="match status" value="1"/>
</dbReference>
<accession>A0A9P4TMI2</accession>
<organism evidence="1 2">
    <name type="scientific">Curvularia kusanoi</name>
    <name type="common">Cochliobolus kusanoi</name>
    <dbReference type="NCBI Taxonomy" id="90978"/>
    <lineage>
        <taxon>Eukaryota</taxon>
        <taxon>Fungi</taxon>
        <taxon>Dikarya</taxon>
        <taxon>Ascomycota</taxon>
        <taxon>Pezizomycotina</taxon>
        <taxon>Dothideomycetes</taxon>
        <taxon>Pleosporomycetidae</taxon>
        <taxon>Pleosporales</taxon>
        <taxon>Pleosporineae</taxon>
        <taxon>Pleosporaceae</taxon>
        <taxon>Curvularia</taxon>
    </lineage>
</organism>
<dbReference type="Proteomes" id="UP000801428">
    <property type="component" value="Unassembled WGS sequence"/>
</dbReference>
<comment type="caution">
    <text evidence="1">The sequence shown here is derived from an EMBL/GenBank/DDBJ whole genome shotgun (WGS) entry which is preliminary data.</text>
</comment>
<proteinExistence type="predicted"/>